<organism evidence="1">
    <name type="scientific">Panicum hallii</name>
    <dbReference type="NCBI Taxonomy" id="206008"/>
    <lineage>
        <taxon>Eukaryota</taxon>
        <taxon>Viridiplantae</taxon>
        <taxon>Streptophyta</taxon>
        <taxon>Embryophyta</taxon>
        <taxon>Tracheophyta</taxon>
        <taxon>Spermatophyta</taxon>
        <taxon>Magnoliopsida</taxon>
        <taxon>Liliopsida</taxon>
        <taxon>Poales</taxon>
        <taxon>Poaceae</taxon>
        <taxon>PACMAD clade</taxon>
        <taxon>Panicoideae</taxon>
        <taxon>Panicodae</taxon>
        <taxon>Paniceae</taxon>
        <taxon>Panicinae</taxon>
        <taxon>Panicum</taxon>
        <taxon>Panicum sect. Panicum</taxon>
    </lineage>
</organism>
<proteinExistence type="predicted"/>
<sequence length="217" mass="23578">MHILSLGCSDCHSQQEAYIEAAKEQHGPEFDAMHAPLDQVAVYRAGRGKKHGQYLIADGCINTPLTLSDVQASGCRSQNEIRSQRCQQTYPHYGSSQQESEARKILEEKVDSQTEIINCLKEGYAGLALIIQTHFNILIPPLVLPSQTGSTHLVSAVESFYCHFKLQQSRLLKMKGTSGGSNLGPANSGAAREVGEVEVAADEAHIDESTPNQANST</sequence>
<evidence type="ECO:0000313" key="1">
    <source>
        <dbReference type="EMBL" id="PAN21204.1"/>
    </source>
</evidence>
<dbReference type="GO" id="GO:0032196">
    <property type="term" value="P:transposition"/>
    <property type="evidence" value="ECO:0007669"/>
    <property type="project" value="InterPro"/>
</dbReference>
<accession>A0A2S3HEC8</accession>
<gene>
    <name evidence="1" type="ORF">PAHAL_3G448400</name>
</gene>
<dbReference type="Gramene" id="PAN21204">
    <property type="protein sequence ID" value="PAN21204"/>
    <property type="gene ID" value="PAHAL_3G448400"/>
</dbReference>
<dbReference type="PANTHER" id="PTHR33157">
    <property type="entry name" value="AUTONOMOUS TRANSPOSABLE ELEMENT EN-1 MOSAIC PROTEIN-RELATED"/>
    <property type="match status" value="1"/>
</dbReference>
<dbReference type="EMBL" id="CM008048">
    <property type="protein sequence ID" value="PAN21204.1"/>
    <property type="molecule type" value="Genomic_DNA"/>
</dbReference>
<dbReference type="InterPro" id="IPR039266">
    <property type="entry name" value="EN-1/SPM"/>
</dbReference>
<reference evidence="1" key="1">
    <citation type="submission" date="2018-04" db="EMBL/GenBank/DDBJ databases">
        <title>WGS assembly of Panicum hallii.</title>
        <authorList>
            <person name="Lovell J."/>
            <person name="Jenkins J."/>
            <person name="Lowry D."/>
            <person name="Mamidi S."/>
            <person name="Sreedasyam A."/>
            <person name="Weng X."/>
            <person name="Barry K."/>
            <person name="Bonette J."/>
            <person name="Campitelli B."/>
            <person name="Daum C."/>
            <person name="Gordon S."/>
            <person name="Gould B."/>
            <person name="Lipzen A."/>
            <person name="Macqueen A."/>
            <person name="Palacio-Mejia J."/>
            <person name="Plott C."/>
            <person name="Shakirov E."/>
            <person name="Shu S."/>
            <person name="Yoshinaga Y."/>
            <person name="Zane M."/>
            <person name="Rokhsar D."/>
            <person name="Grimwood J."/>
            <person name="Schmutz J."/>
            <person name="Juenger T."/>
        </authorList>
    </citation>
    <scope>NUCLEOTIDE SEQUENCE [LARGE SCALE GENOMIC DNA]</scope>
    <source>
        <strain evidence="1">FIL2</strain>
    </source>
</reference>
<name>A0A2S3HEC8_9POAL</name>
<dbReference type="AlphaFoldDB" id="A0A2S3HEC8"/>
<protein>
    <submittedName>
        <fullName evidence="1">Uncharacterized protein</fullName>
    </submittedName>
</protein>
<dbReference type="PANTHER" id="PTHR33157:SF12">
    <property type="entry name" value="TRANSPOSASE TNP1_EN_SPM-LIKE DOMAIN-CONTAINING PROTEIN"/>
    <property type="match status" value="1"/>
</dbReference>
<dbReference type="Proteomes" id="UP000243499">
    <property type="component" value="Chromosome 3"/>
</dbReference>